<feature type="compositionally biased region" description="Polar residues" evidence="1">
    <location>
        <begin position="906"/>
        <end position="917"/>
    </location>
</feature>
<accession>A0A8J7SIS9</accession>
<evidence type="ECO:0000313" key="4">
    <source>
        <dbReference type="Proteomes" id="UP000624703"/>
    </source>
</evidence>
<dbReference type="EMBL" id="JAENIM010000034">
    <property type="protein sequence ID" value="MBK1790844.1"/>
    <property type="molecule type" value="Genomic_DNA"/>
</dbReference>
<dbReference type="RefSeq" id="WP_200310868.1">
    <property type="nucleotide sequence ID" value="NZ_JAENIM010000034.1"/>
</dbReference>
<protein>
    <recommendedName>
        <fullName evidence="5">Carbohydrate-binding family V/XII</fullName>
    </recommendedName>
</protein>
<evidence type="ECO:0008006" key="5">
    <source>
        <dbReference type="Google" id="ProtNLM"/>
    </source>
</evidence>
<feature type="region of interest" description="Disordered" evidence="1">
    <location>
        <begin position="588"/>
        <end position="977"/>
    </location>
</feature>
<feature type="signal peptide" evidence="2">
    <location>
        <begin position="1"/>
        <end position="30"/>
    </location>
</feature>
<feature type="compositionally biased region" description="Low complexity" evidence="1">
    <location>
        <begin position="732"/>
        <end position="854"/>
    </location>
</feature>
<evidence type="ECO:0000256" key="1">
    <source>
        <dbReference type="SAM" id="MobiDB-lite"/>
    </source>
</evidence>
<feature type="compositionally biased region" description="Pro residues" evidence="1">
    <location>
        <begin position="855"/>
        <end position="901"/>
    </location>
</feature>
<dbReference type="AlphaFoldDB" id="A0A8J7SIS9"/>
<feature type="compositionally biased region" description="Basic and acidic residues" evidence="1">
    <location>
        <begin position="667"/>
        <end position="691"/>
    </location>
</feature>
<evidence type="ECO:0000256" key="2">
    <source>
        <dbReference type="SAM" id="SignalP"/>
    </source>
</evidence>
<sequence>MKLPKLKLSWLAAWPLAVTIGMVAATSTLAQEPATNSEQEANDIGDVSWPVSYQVDDYEVIFFSPQIDAWEDFKTLKTRMAASVRSLKKKDAEAAYGAVMLETTTVAVKEENVVHFGERKILALSFPDAESDEQKKQLEALMTKVVNKSTDLTMSLDSMVAAVDRAEVSEKDAEVSLDPPPIFYSETPAVLVNFMGDPSFKAVKEGDNSLLFATNTNWDLLMDGTSSQYYLLASDVWMQTGDVMKGPWAPAKSLPASFKSLPEDDNWEAVREALSLEPVAEGPVVFVSNQPGELLELDGGAILEPISGTKLMQVTNTENDLFFYPEEKNWYYLTAGRWFRSQELDRGWSAATFDLPEEFSKIPEDGKQADVLASVAGTSAADEAAVAAAIPQTATVNRADMTLEVAYDGEPQLQAIKGTTVQFITNTENDVFLVNNKYYCCYDGVWFEAPTANGTWVVCDNVAEEIYTIPAEHPTHNVTYVNVYNSTPTTVDVGYTTGYTGGYLWRGLLFFGAGYWLGNNHSHYHWYRPAYIGWGCGARYSWYRRGYYRGSYRGYGPWGGCVRPVPYHRGRYHRAHYRYGDRYGSSWRPAYNPTRPRPGYRPGRPGARPVPTPYGSGWNKGVKPHNRDWANNKNRLPATADKRPSKPSQGFRPTARPSTRDNVFVGKDGKVYKKDKGNWQTRESGKWKDTKLPNNPSTRPTQKPTTRPSQPGVKPGQKPTTRPTQPGVKPGQPTTRPSQPTTRPSQPTTRPSQPTTRPSQPTTRPSQPTTRPSQPTTRPSQPTTRPSQPTTRPSQPTTRPSQPTTRPSQPTTRPSQPTTRPSQPTTRPSQPTTRPSQPTTRPSQPTTRPSQPTTRPTPKPATRPAPKPATRPAPKPATRPAPKPATRPAPKPASRPAPKPAARPTYNNSRPTSSKLNFDSRARQQSSQRSVQRTRSVQRAAPQRSSSFRPSPSRSAPSRPTPSRSGSRPSPAGRSRR</sequence>
<name>A0A8J7SIS9_9BACT</name>
<gene>
    <name evidence="3" type="ORF">JIN82_06710</name>
</gene>
<evidence type="ECO:0000313" key="3">
    <source>
        <dbReference type="EMBL" id="MBK1790844.1"/>
    </source>
</evidence>
<dbReference type="PRINTS" id="PR01217">
    <property type="entry name" value="PRICHEXTENSN"/>
</dbReference>
<comment type="caution">
    <text evidence="3">The sequence shown here is derived from an EMBL/GenBank/DDBJ whole genome shotgun (WGS) entry which is preliminary data.</text>
</comment>
<keyword evidence="4" id="KW-1185">Reference proteome</keyword>
<feature type="chain" id="PRO_5035169115" description="Carbohydrate-binding family V/XII" evidence="2">
    <location>
        <begin position="31"/>
        <end position="977"/>
    </location>
</feature>
<feature type="compositionally biased region" description="Low complexity" evidence="1">
    <location>
        <begin position="923"/>
        <end position="977"/>
    </location>
</feature>
<keyword evidence="2" id="KW-0732">Signal</keyword>
<reference evidence="3" key="1">
    <citation type="submission" date="2021-01" db="EMBL/GenBank/DDBJ databases">
        <title>Modified the classification status of verrucomicrobia.</title>
        <authorList>
            <person name="Feng X."/>
        </authorList>
    </citation>
    <scope>NUCLEOTIDE SEQUENCE</scope>
    <source>
        <strain evidence="3">_KCTC 22039</strain>
    </source>
</reference>
<proteinExistence type="predicted"/>
<feature type="compositionally biased region" description="Polar residues" evidence="1">
    <location>
        <begin position="692"/>
        <end position="709"/>
    </location>
</feature>
<dbReference type="Proteomes" id="UP000624703">
    <property type="component" value="Unassembled WGS sequence"/>
</dbReference>
<feature type="compositionally biased region" description="Low complexity" evidence="1">
    <location>
        <begin position="600"/>
        <end position="609"/>
    </location>
</feature>
<organism evidence="3 4">
    <name type="scientific">Persicirhabdus sediminis</name>
    <dbReference type="NCBI Taxonomy" id="454144"/>
    <lineage>
        <taxon>Bacteria</taxon>
        <taxon>Pseudomonadati</taxon>
        <taxon>Verrucomicrobiota</taxon>
        <taxon>Verrucomicrobiia</taxon>
        <taxon>Verrucomicrobiales</taxon>
        <taxon>Verrucomicrobiaceae</taxon>
        <taxon>Persicirhabdus</taxon>
    </lineage>
</organism>